<dbReference type="PRINTS" id="PR00081">
    <property type="entry name" value="GDHRDH"/>
</dbReference>
<dbReference type="InterPro" id="IPR020904">
    <property type="entry name" value="Sc_DH/Rdtase_CS"/>
</dbReference>
<protein>
    <submittedName>
        <fullName evidence="3">Putative oxidoreductase</fullName>
    </submittedName>
</protein>
<keyword evidence="2" id="KW-0560">Oxidoreductase</keyword>
<accession>A0A078MKT2</accession>
<dbReference type="AlphaFoldDB" id="A0A078MKT2"/>
<evidence type="ECO:0000256" key="1">
    <source>
        <dbReference type="ARBA" id="ARBA00006484"/>
    </source>
</evidence>
<sequence length="248" mass="25393">MSTGGGAQGAVVLVAGAGSPSGVAVCTALTAAGARVIAVGSSGPRLEAALGHLTDIDLRTCDLADAGEVRSLASNLQEAYGGVDGLIHLVGGWRGGNGIGGQSDEDWDFLERNILRTLRNVSRSFYGQLAASGRGRLAIVSSTAVDSPTAGGAGYAAAKAAADAWVRALAHGFQKDQPGRKAHPVPLHSAAVVFVVKALVDEGMRRENPERAYPGYTDVDRLAAAAVDLFEQPADRLNGRRISLIPAG</sequence>
<name>A0A078MKT2_9MICC</name>
<gene>
    <name evidence="3" type="ORF">BN1051_01244</name>
</gene>
<dbReference type="PANTHER" id="PTHR43477">
    <property type="entry name" value="DIHYDROANTICAPSIN 7-DEHYDROGENASE"/>
    <property type="match status" value="1"/>
</dbReference>
<dbReference type="GO" id="GO:0016491">
    <property type="term" value="F:oxidoreductase activity"/>
    <property type="evidence" value="ECO:0007669"/>
    <property type="project" value="UniProtKB-KW"/>
</dbReference>
<dbReference type="EMBL" id="LN483070">
    <property type="protein sequence ID" value="CEA07918.1"/>
    <property type="molecule type" value="Genomic_DNA"/>
</dbReference>
<comment type="similarity">
    <text evidence="1">Belongs to the short-chain dehydrogenases/reductases (SDR) family.</text>
</comment>
<proteinExistence type="inferred from homology"/>
<reference evidence="3" key="1">
    <citation type="submission" date="2014-07" db="EMBL/GenBank/DDBJ databases">
        <authorList>
            <person name="Urmite Genomes Urmite Genomes"/>
        </authorList>
    </citation>
    <scope>NUCLEOTIDE SEQUENCE</scope>
    <source>
        <strain evidence="3">11W110_air</strain>
    </source>
</reference>
<dbReference type="PROSITE" id="PS00061">
    <property type="entry name" value="ADH_SHORT"/>
    <property type="match status" value="1"/>
</dbReference>
<dbReference type="PANTHER" id="PTHR43477:SF1">
    <property type="entry name" value="DIHYDROANTICAPSIN 7-DEHYDROGENASE"/>
    <property type="match status" value="1"/>
</dbReference>
<dbReference type="CDD" id="cd05233">
    <property type="entry name" value="SDR_c"/>
    <property type="match status" value="1"/>
</dbReference>
<dbReference type="PATRIC" id="fig|1461584.3.peg.1235"/>
<dbReference type="Gene3D" id="3.40.50.720">
    <property type="entry name" value="NAD(P)-binding Rossmann-like Domain"/>
    <property type="match status" value="1"/>
</dbReference>
<evidence type="ECO:0000256" key="2">
    <source>
        <dbReference type="ARBA" id="ARBA00023002"/>
    </source>
</evidence>
<dbReference type="InterPro" id="IPR036291">
    <property type="entry name" value="NAD(P)-bd_dom_sf"/>
</dbReference>
<dbReference type="InterPro" id="IPR051122">
    <property type="entry name" value="SDR_DHRS6-like"/>
</dbReference>
<dbReference type="Pfam" id="PF00106">
    <property type="entry name" value="adh_short"/>
    <property type="match status" value="1"/>
</dbReference>
<dbReference type="InterPro" id="IPR002347">
    <property type="entry name" value="SDR_fam"/>
</dbReference>
<organism evidence="3">
    <name type="scientific">Arthrobacter saudimassiliensis</name>
    <dbReference type="NCBI Taxonomy" id="1461584"/>
    <lineage>
        <taxon>Bacteria</taxon>
        <taxon>Bacillati</taxon>
        <taxon>Actinomycetota</taxon>
        <taxon>Actinomycetes</taxon>
        <taxon>Micrococcales</taxon>
        <taxon>Micrococcaceae</taxon>
        <taxon>Arthrobacter</taxon>
    </lineage>
</organism>
<evidence type="ECO:0000313" key="3">
    <source>
        <dbReference type="EMBL" id="CEA07918.1"/>
    </source>
</evidence>
<dbReference type="SUPFAM" id="SSF51735">
    <property type="entry name" value="NAD(P)-binding Rossmann-fold domains"/>
    <property type="match status" value="1"/>
</dbReference>